<evidence type="ECO:0000313" key="4">
    <source>
        <dbReference type="Proteomes" id="UP000663193"/>
    </source>
</evidence>
<evidence type="ECO:0000256" key="1">
    <source>
        <dbReference type="SAM" id="MobiDB-lite"/>
    </source>
</evidence>
<reference evidence="4" key="1">
    <citation type="journal article" date="2021" name="BMC Genomics">
        <title>Chromosome-level genome assembly and manually-curated proteome of model necrotroph Parastagonospora nodorum Sn15 reveals a genome-wide trove of candidate effector homologs, and redundancy of virulence-related functions within an accessory chromosome.</title>
        <authorList>
            <person name="Bertazzoni S."/>
            <person name="Jones D.A.B."/>
            <person name="Phan H.T."/>
            <person name="Tan K.-C."/>
            <person name="Hane J.K."/>
        </authorList>
    </citation>
    <scope>NUCLEOTIDE SEQUENCE [LARGE SCALE GENOMIC DNA]</scope>
    <source>
        <strain evidence="4">SN15 / ATCC MYA-4574 / FGSC 10173)</strain>
    </source>
</reference>
<accession>A0A7U2I6X2</accession>
<dbReference type="OrthoDB" id="422086at2759"/>
<dbReference type="VEuPathDB" id="FungiDB:JI435_138660"/>
<keyword evidence="2" id="KW-0732">Signal</keyword>
<feature type="compositionally biased region" description="Low complexity" evidence="1">
    <location>
        <begin position="144"/>
        <end position="163"/>
    </location>
</feature>
<feature type="compositionally biased region" description="Low complexity" evidence="1">
    <location>
        <begin position="305"/>
        <end position="315"/>
    </location>
</feature>
<proteinExistence type="predicted"/>
<feature type="region of interest" description="Disordered" evidence="1">
    <location>
        <begin position="229"/>
        <end position="259"/>
    </location>
</feature>
<feature type="chain" id="PRO_5031505099" description="RRM domain-containing protein" evidence="2">
    <location>
        <begin position="26"/>
        <end position="758"/>
    </location>
</feature>
<feature type="region of interest" description="Disordered" evidence="1">
    <location>
        <begin position="357"/>
        <end position="387"/>
    </location>
</feature>
<evidence type="ECO:0008006" key="5">
    <source>
        <dbReference type="Google" id="ProtNLM"/>
    </source>
</evidence>
<keyword evidence="4" id="KW-1185">Reference proteome</keyword>
<dbReference type="EMBL" id="CP069038">
    <property type="protein sequence ID" value="QRD04009.1"/>
    <property type="molecule type" value="Genomic_DNA"/>
</dbReference>
<feature type="compositionally biased region" description="Basic and acidic residues" evidence="1">
    <location>
        <begin position="249"/>
        <end position="258"/>
    </location>
</feature>
<evidence type="ECO:0000256" key="2">
    <source>
        <dbReference type="SAM" id="SignalP"/>
    </source>
</evidence>
<protein>
    <recommendedName>
        <fullName evidence="5">RRM domain-containing protein</fullName>
    </recommendedName>
</protein>
<dbReference type="AlphaFoldDB" id="A0A7U2I6X2"/>
<feature type="compositionally biased region" description="Low complexity" evidence="1">
    <location>
        <begin position="229"/>
        <end position="240"/>
    </location>
</feature>
<feature type="region of interest" description="Disordered" evidence="1">
    <location>
        <begin position="303"/>
        <end position="340"/>
    </location>
</feature>
<evidence type="ECO:0000313" key="3">
    <source>
        <dbReference type="EMBL" id="QRD04009.1"/>
    </source>
</evidence>
<feature type="region of interest" description="Disordered" evidence="1">
    <location>
        <begin position="124"/>
        <end position="195"/>
    </location>
</feature>
<dbReference type="Proteomes" id="UP000663193">
    <property type="component" value="Chromosome 16"/>
</dbReference>
<name>A0A7U2I6X2_PHANO</name>
<sequence length="758" mass="82324">MHLHKLSLSCHFYLFTHLFMKFGRALCATRSCLLVHLHRYVPYQTKLHGRCSPCITHQIQLFPPLSDVTPPPLFTWDLVCINLYCLMSGNSASPAPRSRIIGEEFYQTLLGACIEGIQNFPVDRRPQNSATADVPNNIFTQPLHHNSTSSSTSPQPTHTSTSNATMNRGPLHGAPPVRGQAPPPRGPVRGAPVAYGNQDARGNLAVQPAAVLSAFKFKKAAVKVVGAATARSSSAAASSSPVPRPVKAKPREVEHQEPVQHTVAVTSSLAGVAPVSIKTELPASHTGEESALDDLFARLNAQEASKLSSSDQSASPPRPTGNIFSFEDGPGVQDASSDIPRSTSAIEARETMTSNARGPITNTVVPKTDEAAQPAGKDETDEPESRESMYLRKAADYLEALPYGNSVPVDIIKSVSKKLRSVYAPNAKLSSEEAEKLKARYAFAIVNYVNKFYKKAAKPITSEVAKKALHDANGDMLRVCAMLVEEKYLSIKDMDSIAGLCSMINDALPKAEAPSALATPKPGPNAPVAAVRDSTSSVSARKDPLVGLTAWPTQEKRETPPAYRVCILKGVSGIKSINQLQALVWGGRLESLALPVPGSDFAVVRFLTPEACDKYFKATENGIEVQGDKKTLIFVEKQAGPTSINDTIRNCTEGDASRCIRALDADEDWSDMQLMKLARGKSSIKREVDRIKQGITARGRHYIDFRFASIYHALNFKQQLHQEEDWESCTIVYAPDPCEIAHSVHYQDEDGEATGFFA</sequence>
<organism evidence="3 4">
    <name type="scientific">Phaeosphaeria nodorum (strain SN15 / ATCC MYA-4574 / FGSC 10173)</name>
    <name type="common">Glume blotch fungus</name>
    <name type="synonym">Parastagonospora nodorum</name>
    <dbReference type="NCBI Taxonomy" id="321614"/>
    <lineage>
        <taxon>Eukaryota</taxon>
        <taxon>Fungi</taxon>
        <taxon>Dikarya</taxon>
        <taxon>Ascomycota</taxon>
        <taxon>Pezizomycotina</taxon>
        <taxon>Dothideomycetes</taxon>
        <taxon>Pleosporomycetidae</taxon>
        <taxon>Pleosporales</taxon>
        <taxon>Pleosporineae</taxon>
        <taxon>Phaeosphaeriaceae</taxon>
        <taxon>Parastagonospora</taxon>
    </lineage>
</organism>
<gene>
    <name evidence="3" type="ORF">JI435_138660</name>
</gene>
<feature type="signal peptide" evidence="2">
    <location>
        <begin position="1"/>
        <end position="25"/>
    </location>
</feature>
<feature type="region of interest" description="Disordered" evidence="1">
    <location>
        <begin position="515"/>
        <end position="536"/>
    </location>
</feature>